<dbReference type="WBParaSite" id="TTAC_0000580701-mRNA-1">
    <property type="protein sequence ID" value="TTAC_0000580701-mRNA-1"/>
    <property type="gene ID" value="TTAC_0000580701"/>
</dbReference>
<dbReference type="OrthoDB" id="46189at2759"/>
<keyword evidence="6" id="KW-0333">Golgi apparatus</keyword>
<keyword evidence="4" id="KW-0813">Transport</keyword>
<evidence type="ECO:0000256" key="4">
    <source>
        <dbReference type="ARBA" id="ARBA00022448"/>
    </source>
</evidence>
<keyword evidence="5" id="KW-0653">Protein transport</keyword>
<keyword evidence="7" id="KW-0472">Membrane</keyword>
<dbReference type="InterPro" id="IPR033370">
    <property type="entry name" value="COG1"/>
</dbReference>
<dbReference type="AlphaFoldDB" id="A0A0R3WYG7"/>
<dbReference type="Proteomes" id="UP000274429">
    <property type="component" value="Unassembled WGS sequence"/>
</dbReference>
<comment type="subcellular location">
    <subcellularLocation>
        <location evidence="1">Golgi apparatus membrane</location>
        <topology evidence="1">Peripheral membrane protein</topology>
    </subcellularLocation>
</comment>
<dbReference type="PANTHER" id="PTHR31658">
    <property type="entry name" value="CONSERVED OLIGOMERIC GOLGI COMPLEX SUBUNIT 1"/>
    <property type="match status" value="1"/>
</dbReference>
<keyword evidence="9" id="KW-1185">Reference proteome</keyword>
<accession>A0A0R3WYG7</accession>
<evidence type="ECO:0000256" key="1">
    <source>
        <dbReference type="ARBA" id="ARBA00004395"/>
    </source>
</evidence>
<evidence type="ECO:0000256" key="2">
    <source>
        <dbReference type="ARBA" id="ARBA00006653"/>
    </source>
</evidence>
<organism evidence="10">
    <name type="scientific">Hydatigena taeniaeformis</name>
    <name type="common">Feline tapeworm</name>
    <name type="synonym">Taenia taeniaeformis</name>
    <dbReference type="NCBI Taxonomy" id="6205"/>
    <lineage>
        <taxon>Eukaryota</taxon>
        <taxon>Metazoa</taxon>
        <taxon>Spiralia</taxon>
        <taxon>Lophotrochozoa</taxon>
        <taxon>Platyhelminthes</taxon>
        <taxon>Cestoda</taxon>
        <taxon>Eucestoda</taxon>
        <taxon>Cyclophyllidea</taxon>
        <taxon>Taeniidae</taxon>
        <taxon>Hydatigera</taxon>
    </lineage>
</organism>
<evidence type="ECO:0000313" key="9">
    <source>
        <dbReference type="Proteomes" id="UP000274429"/>
    </source>
</evidence>
<dbReference type="GO" id="GO:0006891">
    <property type="term" value="P:intra-Golgi vesicle-mediated transport"/>
    <property type="evidence" value="ECO:0007669"/>
    <property type="project" value="InterPro"/>
</dbReference>
<evidence type="ECO:0000256" key="5">
    <source>
        <dbReference type="ARBA" id="ARBA00022927"/>
    </source>
</evidence>
<evidence type="ECO:0000256" key="7">
    <source>
        <dbReference type="ARBA" id="ARBA00023136"/>
    </source>
</evidence>
<name>A0A0R3WYG7_HYDTA</name>
<evidence type="ECO:0000256" key="3">
    <source>
        <dbReference type="ARBA" id="ARBA00020978"/>
    </source>
</evidence>
<reference evidence="10" key="1">
    <citation type="submission" date="2017-02" db="UniProtKB">
        <authorList>
            <consortium name="WormBaseParasite"/>
        </authorList>
    </citation>
    <scope>IDENTIFICATION</scope>
</reference>
<evidence type="ECO:0000313" key="10">
    <source>
        <dbReference type="WBParaSite" id="TTAC_0000580701-mRNA-1"/>
    </source>
</evidence>
<comment type="similarity">
    <text evidence="2">Belongs to the COG1 family.</text>
</comment>
<protein>
    <recommendedName>
        <fullName evidence="3">Conserved oligomeric Golgi complex subunit 1</fullName>
    </recommendedName>
</protein>
<gene>
    <name evidence="8" type="ORF">TTAC_LOCUS5794</name>
</gene>
<evidence type="ECO:0000256" key="6">
    <source>
        <dbReference type="ARBA" id="ARBA00023034"/>
    </source>
</evidence>
<dbReference type="PANTHER" id="PTHR31658:SF0">
    <property type="entry name" value="CONSERVED OLIGOMERIC GOLGI COMPLEX SUBUNIT 1"/>
    <property type="match status" value="1"/>
</dbReference>
<dbReference type="Pfam" id="PF08700">
    <property type="entry name" value="VPS51_Exo84_N"/>
    <property type="match status" value="1"/>
</dbReference>
<sequence>MEASVNEMFEKYTVDEIRLICMEMRNDIESKKMELRFLVGERHRDVIEASDNILHMNEFSHSITEKLEQLEKCCAYESLALANSSRLKHRLSGNPKWLIASQLKLLLDIPEMVWSALDEMNYTGAVEYFLLGRYLSIKMRLTGEAAATHVNPRVLVKRQWAALDDIENTIASACRKQLAFPTVSDDVSLSPLIVYYLVVFLL</sequence>
<proteinExistence type="inferred from homology"/>
<dbReference type="GO" id="GO:0017119">
    <property type="term" value="C:Golgi transport complex"/>
    <property type="evidence" value="ECO:0007669"/>
    <property type="project" value="InterPro"/>
</dbReference>
<dbReference type="STRING" id="6205.A0A0R3WYG7"/>
<evidence type="ECO:0000313" key="8">
    <source>
        <dbReference type="EMBL" id="VDM27679.1"/>
    </source>
</evidence>
<dbReference type="GO" id="GO:0015031">
    <property type="term" value="P:protein transport"/>
    <property type="evidence" value="ECO:0007669"/>
    <property type="project" value="UniProtKB-KW"/>
</dbReference>
<dbReference type="EMBL" id="UYWX01009091">
    <property type="protein sequence ID" value="VDM27679.1"/>
    <property type="molecule type" value="Genomic_DNA"/>
</dbReference>
<reference evidence="8 9" key="2">
    <citation type="submission" date="2018-11" db="EMBL/GenBank/DDBJ databases">
        <authorList>
            <consortium name="Pathogen Informatics"/>
        </authorList>
    </citation>
    <scope>NUCLEOTIDE SEQUENCE [LARGE SCALE GENOMIC DNA]</scope>
</reference>
<dbReference type="GO" id="GO:0000139">
    <property type="term" value="C:Golgi membrane"/>
    <property type="evidence" value="ECO:0007669"/>
    <property type="project" value="UniProtKB-SubCell"/>
</dbReference>